<dbReference type="EMBL" id="JBHSPA010000006">
    <property type="protein sequence ID" value="MFC5822789.1"/>
    <property type="molecule type" value="Genomic_DNA"/>
</dbReference>
<keyword evidence="3" id="KW-0597">Phosphoprotein</keyword>
<dbReference type="InterPro" id="IPR050482">
    <property type="entry name" value="Sensor_HK_TwoCompSys"/>
</dbReference>
<evidence type="ECO:0000256" key="5">
    <source>
        <dbReference type="ARBA" id="ARBA00022741"/>
    </source>
</evidence>
<comment type="catalytic activity">
    <reaction evidence="1">
        <text>ATP + protein L-histidine = ADP + protein N-phospho-L-histidine.</text>
        <dbReference type="EC" id="2.7.13.3"/>
    </reaction>
</comment>
<accession>A0ABW1CAS9</accession>
<evidence type="ECO:0000313" key="11">
    <source>
        <dbReference type="EMBL" id="MFC5822789.1"/>
    </source>
</evidence>
<feature type="transmembrane region" description="Helical" evidence="9">
    <location>
        <begin position="81"/>
        <end position="103"/>
    </location>
</feature>
<name>A0ABW1CAS9_9ACTN</name>
<dbReference type="RefSeq" id="WP_379512341.1">
    <property type="nucleotide sequence ID" value="NZ_JBHSPA010000006.1"/>
</dbReference>
<keyword evidence="12" id="KW-1185">Reference proteome</keyword>
<dbReference type="PANTHER" id="PTHR24421">
    <property type="entry name" value="NITRATE/NITRITE SENSOR PROTEIN NARX-RELATED"/>
    <property type="match status" value="1"/>
</dbReference>
<organism evidence="11 12">
    <name type="scientific">Nonomuraea insulae</name>
    <dbReference type="NCBI Taxonomy" id="1616787"/>
    <lineage>
        <taxon>Bacteria</taxon>
        <taxon>Bacillati</taxon>
        <taxon>Actinomycetota</taxon>
        <taxon>Actinomycetes</taxon>
        <taxon>Streptosporangiales</taxon>
        <taxon>Streptosporangiaceae</taxon>
        <taxon>Nonomuraea</taxon>
    </lineage>
</organism>
<dbReference type="InterPro" id="IPR036890">
    <property type="entry name" value="HATPase_C_sf"/>
</dbReference>
<feature type="domain" description="Signal transduction histidine kinase subgroup 3 dimerisation and phosphoacceptor" evidence="10">
    <location>
        <begin position="167"/>
        <end position="231"/>
    </location>
</feature>
<evidence type="ECO:0000256" key="8">
    <source>
        <dbReference type="ARBA" id="ARBA00023012"/>
    </source>
</evidence>
<dbReference type="Proteomes" id="UP001596058">
    <property type="component" value="Unassembled WGS sequence"/>
</dbReference>
<keyword evidence="6 11" id="KW-0418">Kinase</keyword>
<evidence type="ECO:0000256" key="9">
    <source>
        <dbReference type="SAM" id="Phobius"/>
    </source>
</evidence>
<evidence type="ECO:0000256" key="2">
    <source>
        <dbReference type="ARBA" id="ARBA00012438"/>
    </source>
</evidence>
<dbReference type="EC" id="2.7.13.3" evidence="2"/>
<dbReference type="Gene3D" id="1.20.5.1930">
    <property type="match status" value="1"/>
</dbReference>
<dbReference type="SUPFAM" id="SSF55874">
    <property type="entry name" value="ATPase domain of HSP90 chaperone/DNA topoisomerase II/histidine kinase"/>
    <property type="match status" value="1"/>
</dbReference>
<feature type="transmembrane region" description="Helical" evidence="9">
    <location>
        <begin position="123"/>
        <end position="144"/>
    </location>
</feature>
<evidence type="ECO:0000259" key="10">
    <source>
        <dbReference type="Pfam" id="PF07730"/>
    </source>
</evidence>
<evidence type="ECO:0000256" key="7">
    <source>
        <dbReference type="ARBA" id="ARBA00022840"/>
    </source>
</evidence>
<reference evidence="12" key="1">
    <citation type="journal article" date="2019" name="Int. J. Syst. Evol. Microbiol.">
        <title>The Global Catalogue of Microorganisms (GCM) 10K type strain sequencing project: providing services to taxonomists for standard genome sequencing and annotation.</title>
        <authorList>
            <consortium name="The Broad Institute Genomics Platform"/>
            <consortium name="The Broad Institute Genome Sequencing Center for Infectious Disease"/>
            <person name="Wu L."/>
            <person name="Ma J."/>
        </authorList>
    </citation>
    <scope>NUCLEOTIDE SEQUENCE [LARGE SCALE GENOMIC DNA]</scope>
    <source>
        <strain evidence="12">CCUG 53903</strain>
    </source>
</reference>
<evidence type="ECO:0000256" key="6">
    <source>
        <dbReference type="ARBA" id="ARBA00022777"/>
    </source>
</evidence>
<proteinExistence type="predicted"/>
<comment type="caution">
    <text evidence="11">The sequence shown here is derived from an EMBL/GenBank/DDBJ whole genome shotgun (WGS) entry which is preliminary data.</text>
</comment>
<gene>
    <name evidence="11" type="ORF">ACFPZ3_02865</name>
</gene>
<dbReference type="PANTHER" id="PTHR24421:SF10">
    <property type="entry name" value="NITRATE_NITRITE SENSOR PROTEIN NARQ"/>
    <property type="match status" value="1"/>
</dbReference>
<keyword evidence="8" id="KW-0902">Two-component regulatory system</keyword>
<evidence type="ECO:0000256" key="1">
    <source>
        <dbReference type="ARBA" id="ARBA00000085"/>
    </source>
</evidence>
<dbReference type="Pfam" id="PF07730">
    <property type="entry name" value="HisKA_3"/>
    <property type="match status" value="1"/>
</dbReference>
<keyword evidence="9" id="KW-0812">Transmembrane</keyword>
<dbReference type="CDD" id="cd16917">
    <property type="entry name" value="HATPase_UhpB-NarQ-NarX-like"/>
    <property type="match status" value="1"/>
</dbReference>
<sequence length="358" mass="37307">MSVPWKAVLYQLLGAALLTPVAAVPAVVLLTELSLPRILLLWAVCLPASALVACVPLVSRLEAIALAELLGVAVPERADGLYLRVLTALHLFVGATLSAGVLALVPGVAGVFGLGRWRAGPGAIVEVFALVAIALAVMVGAGYAQRWAARGLLRSDPSLVIEELGRRQRLALELHDSVGHALSVVLVQAMAAQAALERPATVPVAERSLGHLVSTARDAQQELDVLLRVLDENAAENAAGMPHAPTLAALGTLLHGLDVECRSDPVDRVPEATSRAAYAIAREAVTNALKHGHGPVRLDLTVGDDLVLTVENAATGRAAAGEGRGLVGMRMRARLAGGTFEREETDGTWRIRAALPAG</sequence>
<evidence type="ECO:0000313" key="12">
    <source>
        <dbReference type="Proteomes" id="UP001596058"/>
    </source>
</evidence>
<dbReference type="Gene3D" id="3.30.565.10">
    <property type="entry name" value="Histidine kinase-like ATPase, C-terminal domain"/>
    <property type="match status" value="1"/>
</dbReference>
<keyword evidence="7" id="KW-0067">ATP-binding</keyword>
<keyword evidence="9" id="KW-0472">Membrane</keyword>
<evidence type="ECO:0000256" key="4">
    <source>
        <dbReference type="ARBA" id="ARBA00022679"/>
    </source>
</evidence>
<keyword evidence="9" id="KW-1133">Transmembrane helix</keyword>
<keyword evidence="5" id="KW-0547">Nucleotide-binding</keyword>
<dbReference type="InterPro" id="IPR011712">
    <property type="entry name" value="Sig_transdc_His_kin_sub3_dim/P"/>
</dbReference>
<dbReference type="GO" id="GO:0016301">
    <property type="term" value="F:kinase activity"/>
    <property type="evidence" value="ECO:0007669"/>
    <property type="project" value="UniProtKB-KW"/>
</dbReference>
<feature type="transmembrane region" description="Helical" evidence="9">
    <location>
        <begin position="39"/>
        <end position="61"/>
    </location>
</feature>
<evidence type="ECO:0000256" key="3">
    <source>
        <dbReference type="ARBA" id="ARBA00022553"/>
    </source>
</evidence>
<keyword evidence="4" id="KW-0808">Transferase</keyword>
<protein>
    <recommendedName>
        <fullName evidence="2">histidine kinase</fullName>
        <ecNumber evidence="2">2.7.13.3</ecNumber>
    </recommendedName>
</protein>